<dbReference type="GO" id="GO:0070897">
    <property type="term" value="P:transcription preinitiation complex assembly"/>
    <property type="evidence" value="ECO:0007669"/>
    <property type="project" value="InterPro"/>
</dbReference>
<dbReference type="SUPFAM" id="SSF57783">
    <property type="entry name" value="Zinc beta-ribbon"/>
    <property type="match status" value="1"/>
</dbReference>
<name>A0A7S3NKU5_9STRA</name>
<feature type="region of interest" description="Disordered" evidence="3">
    <location>
        <begin position="276"/>
        <end position="299"/>
    </location>
</feature>
<organism evidence="4">
    <name type="scientific">Aureoumbra lagunensis</name>
    <dbReference type="NCBI Taxonomy" id="44058"/>
    <lineage>
        <taxon>Eukaryota</taxon>
        <taxon>Sar</taxon>
        <taxon>Stramenopiles</taxon>
        <taxon>Ochrophyta</taxon>
        <taxon>Pelagophyceae</taxon>
        <taxon>Pelagomonadales</taxon>
        <taxon>Aureoumbra</taxon>
    </lineage>
</organism>
<reference evidence="4" key="1">
    <citation type="submission" date="2021-01" db="EMBL/GenBank/DDBJ databases">
        <authorList>
            <person name="Corre E."/>
            <person name="Pelletier E."/>
            <person name="Niang G."/>
            <person name="Scheremetjew M."/>
            <person name="Finn R."/>
            <person name="Kale V."/>
            <person name="Holt S."/>
            <person name="Cochrane G."/>
            <person name="Meng A."/>
            <person name="Brown T."/>
            <person name="Cohen L."/>
        </authorList>
    </citation>
    <scope>NUCLEOTIDE SEQUENCE</scope>
    <source>
        <strain evidence="4">CCMP1510</strain>
    </source>
</reference>
<dbReference type="PANTHER" id="PTHR11618">
    <property type="entry name" value="TRANSCRIPTION INITIATION FACTOR IIB-RELATED"/>
    <property type="match status" value="1"/>
</dbReference>
<dbReference type="GO" id="GO:0097550">
    <property type="term" value="C:transcription preinitiation complex"/>
    <property type="evidence" value="ECO:0007669"/>
    <property type="project" value="TreeGrafter"/>
</dbReference>
<keyword evidence="2" id="KW-0804">Transcription</keyword>
<gene>
    <name evidence="4" type="ORF">ALAG00032_LOCUS15268</name>
</gene>
<accession>A0A7S3NKU5</accession>
<sequence>MEEEDVEVKSKVSSEMRSRLIRALAPQHKESEVDALRATVLEIFVNQHKAKPREFIVPPQVVSKYVCGRCGNRNQANFTHDQKGGDVICLGADGEGCGAIVEEHHMFEGNQHRKFEGEEDKSHHGPAPNRLFSASHNMRTNLVAVAGAGASRAARLRLCADQVELGLSNLGRKDERRTREGYKDAQKKRAFELISHVAMNLNIHQTVVERANELFAYYRDNKEILHRFNAVVAACLLQALEENMQTISANQKSNQNSTQEAPLFISRRRAILERPVAAAASKRPHDNDSHKSATKKIKPNTLRVGKAWALALQEDDFLSSDGDD</sequence>
<keyword evidence="1" id="KW-0805">Transcription regulation</keyword>
<evidence type="ECO:0000256" key="3">
    <source>
        <dbReference type="SAM" id="MobiDB-lite"/>
    </source>
</evidence>
<dbReference type="GO" id="GO:0005634">
    <property type="term" value="C:nucleus"/>
    <property type="evidence" value="ECO:0007669"/>
    <property type="project" value="TreeGrafter"/>
</dbReference>
<dbReference type="InterPro" id="IPR000812">
    <property type="entry name" value="TFIIB"/>
</dbReference>
<evidence type="ECO:0000313" key="4">
    <source>
        <dbReference type="EMBL" id="CAE0374465.1"/>
    </source>
</evidence>
<dbReference type="EMBL" id="HBIJ01023187">
    <property type="protein sequence ID" value="CAE0374465.1"/>
    <property type="molecule type" value="Transcribed_RNA"/>
</dbReference>
<evidence type="ECO:0000256" key="1">
    <source>
        <dbReference type="ARBA" id="ARBA00023015"/>
    </source>
</evidence>
<evidence type="ECO:0000256" key="2">
    <source>
        <dbReference type="ARBA" id="ARBA00023163"/>
    </source>
</evidence>
<dbReference type="AlphaFoldDB" id="A0A7S3NKU5"/>
<dbReference type="Gene3D" id="1.10.472.170">
    <property type="match status" value="1"/>
</dbReference>
<proteinExistence type="predicted"/>
<dbReference type="PANTHER" id="PTHR11618:SF13">
    <property type="entry name" value="TRANSCRIPTION INITIATION FACTOR IIB"/>
    <property type="match status" value="1"/>
</dbReference>
<protein>
    <submittedName>
        <fullName evidence="4">Uncharacterized protein</fullName>
    </submittedName>
</protein>